<keyword evidence="4" id="KW-1185">Reference proteome</keyword>
<dbReference type="InterPro" id="IPR036047">
    <property type="entry name" value="F-box-like_dom_sf"/>
</dbReference>
<dbReference type="InterPro" id="IPR001810">
    <property type="entry name" value="F-box_dom"/>
</dbReference>
<keyword evidence="1" id="KW-0175">Coiled coil</keyword>
<comment type="caution">
    <text evidence="3">The sequence shown here is derived from an EMBL/GenBank/DDBJ whole genome shotgun (WGS) entry which is preliminary data.</text>
</comment>
<protein>
    <submittedName>
        <fullName evidence="3">F-box domain-containing protein</fullName>
    </submittedName>
</protein>
<gene>
    <name evidence="3" type="ORF">R3P38DRAFT_2951672</name>
</gene>
<evidence type="ECO:0000313" key="3">
    <source>
        <dbReference type="EMBL" id="KAK7024899.1"/>
    </source>
</evidence>
<accession>A0AAW0BH09</accession>
<evidence type="ECO:0000259" key="2">
    <source>
        <dbReference type="Pfam" id="PF12937"/>
    </source>
</evidence>
<dbReference type="Proteomes" id="UP001362999">
    <property type="component" value="Unassembled WGS sequence"/>
</dbReference>
<dbReference type="EMBL" id="JAWWNJ010000034">
    <property type="protein sequence ID" value="KAK7024899.1"/>
    <property type="molecule type" value="Genomic_DNA"/>
</dbReference>
<feature type="domain" description="F-box" evidence="2">
    <location>
        <begin position="54"/>
        <end position="110"/>
    </location>
</feature>
<dbReference type="Gene3D" id="1.20.1280.50">
    <property type="match status" value="1"/>
</dbReference>
<proteinExistence type="predicted"/>
<evidence type="ECO:0000256" key="1">
    <source>
        <dbReference type="SAM" id="Coils"/>
    </source>
</evidence>
<dbReference type="SUPFAM" id="SSF52047">
    <property type="entry name" value="RNI-like"/>
    <property type="match status" value="1"/>
</dbReference>
<organism evidence="3 4">
    <name type="scientific">Favolaschia claudopus</name>
    <dbReference type="NCBI Taxonomy" id="2862362"/>
    <lineage>
        <taxon>Eukaryota</taxon>
        <taxon>Fungi</taxon>
        <taxon>Dikarya</taxon>
        <taxon>Basidiomycota</taxon>
        <taxon>Agaricomycotina</taxon>
        <taxon>Agaricomycetes</taxon>
        <taxon>Agaricomycetidae</taxon>
        <taxon>Agaricales</taxon>
        <taxon>Marasmiineae</taxon>
        <taxon>Mycenaceae</taxon>
        <taxon>Favolaschia</taxon>
    </lineage>
</organism>
<dbReference type="InterPro" id="IPR032675">
    <property type="entry name" value="LRR_dom_sf"/>
</dbReference>
<evidence type="ECO:0000313" key="4">
    <source>
        <dbReference type="Proteomes" id="UP001362999"/>
    </source>
</evidence>
<dbReference type="SUPFAM" id="SSF81383">
    <property type="entry name" value="F-box domain"/>
    <property type="match status" value="1"/>
</dbReference>
<dbReference type="AlphaFoldDB" id="A0AAW0BH09"/>
<dbReference type="Gene3D" id="3.80.10.10">
    <property type="entry name" value="Ribonuclease Inhibitor"/>
    <property type="match status" value="1"/>
</dbReference>
<reference evidence="3 4" key="1">
    <citation type="journal article" date="2024" name="J Genomics">
        <title>Draft genome sequencing and assembly of Favolaschia claudopus CIRM-BRFM 2984 isolated from oak limbs.</title>
        <authorList>
            <person name="Navarro D."/>
            <person name="Drula E."/>
            <person name="Chaduli D."/>
            <person name="Cazenave R."/>
            <person name="Ahrendt S."/>
            <person name="Wang J."/>
            <person name="Lipzen A."/>
            <person name="Daum C."/>
            <person name="Barry K."/>
            <person name="Grigoriev I.V."/>
            <person name="Favel A."/>
            <person name="Rosso M.N."/>
            <person name="Martin F."/>
        </authorList>
    </citation>
    <scope>NUCLEOTIDE SEQUENCE [LARGE SCALE GENOMIC DNA]</scope>
    <source>
        <strain evidence="3 4">CIRM-BRFM 2984</strain>
    </source>
</reference>
<sequence>MLDFLAADRAFLAEKDAEIQELQAQISALERAISLLHAARKPAQERLNSYKYPILTLPNEIIAEIFLQFLPPYPSAPPLLGALSPTRLTHICRRWRDIACKTPELWRAIDMDPMNDDQLPMSLDRTIFLTGLWASRSGHCPLSIRLGAYHDPLSTLAPLIPHRDRWEHLTLRIENTRPLRAIQGAFPLLKSFDIRLGSPISDDVVVTLQNLPLLSTVVLDDFRTPHISLPWSQLTSLTLSWIYIEHCISILRQTTHLVHCTFDLYFHPGTQNDFVELVLPQLETLDVQTDAVSPLYGHFFQCLVAPALQHLRIPEHLLQPNPIESLSSFISRSGCHLDELRVTEAYVSQNAYRNAFSAIPDIKMERAESESESESD</sequence>
<dbReference type="Pfam" id="PF12937">
    <property type="entry name" value="F-box-like"/>
    <property type="match status" value="1"/>
</dbReference>
<name>A0AAW0BH09_9AGAR</name>
<feature type="coiled-coil region" evidence="1">
    <location>
        <begin position="12"/>
        <end position="39"/>
    </location>
</feature>